<evidence type="ECO:0000256" key="1">
    <source>
        <dbReference type="SAM" id="Coils"/>
    </source>
</evidence>
<reference evidence="2 3" key="1">
    <citation type="journal article" date="2020" name="ISME J.">
        <title>Comparative genomics reveals insights into cyanobacterial evolution and habitat adaptation.</title>
        <authorList>
            <person name="Chen M.Y."/>
            <person name="Teng W.K."/>
            <person name="Zhao L."/>
            <person name="Hu C.X."/>
            <person name="Zhou Y.K."/>
            <person name="Han B.P."/>
            <person name="Song L.R."/>
            <person name="Shu W.S."/>
        </authorList>
    </citation>
    <scope>NUCLEOTIDE SEQUENCE [LARGE SCALE GENOMIC DNA]</scope>
    <source>
        <strain evidence="2 3">FACHB-1050</strain>
    </source>
</reference>
<proteinExistence type="predicted"/>
<feature type="coiled-coil region" evidence="1">
    <location>
        <begin position="63"/>
        <end position="90"/>
    </location>
</feature>
<sequence>MTQPLTLDGVANDLDTVKEIMFTLARQYERIDRTVDQVATQQQTNTEAISNLTRFMMQLGETMASTQADIRQMQADVREMQSEVKGLQVENRRILQHIFKDEF</sequence>
<keyword evidence="1" id="KW-0175">Coiled coil</keyword>
<comment type="caution">
    <text evidence="2">The sequence shown here is derived from an EMBL/GenBank/DDBJ whole genome shotgun (WGS) entry which is preliminary data.</text>
</comment>
<dbReference type="EMBL" id="JACJQY010000017">
    <property type="protein sequence ID" value="MBD2317562.1"/>
    <property type="molecule type" value="Genomic_DNA"/>
</dbReference>
<evidence type="ECO:0000313" key="3">
    <source>
        <dbReference type="Proteomes" id="UP000618445"/>
    </source>
</evidence>
<keyword evidence="3" id="KW-1185">Reference proteome</keyword>
<organism evidence="2 3">
    <name type="scientific">Phormidium tenue FACHB-1050</name>
    <dbReference type="NCBI Taxonomy" id="2692857"/>
    <lineage>
        <taxon>Bacteria</taxon>
        <taxon>Bacillati</taxon>
        <taxon>Cyanobacteriota</taxon>
        <taxon>Cyanophyceae</taxon>
        <taxon>Oscillatoriophycideae</taxon>
        <taxon>Oscillatoriales</taxon>
        <taxon>Oscillatoriaceae</taxon>
        <taxon>Phormidium</taxon>
    </lineage>
</organism>
<evidence type="ECO:0000313" key="2">
    <source>
        <dbReference type="EMBL" id="MBD2317562.1"/>
    </source>
</evidence>
<gene>
    <name evidence="2" type="ORF">H6G05_11980</name>
</gene>
<dbReference type="RefSeq" id="WP_190578401.1">
    <property type="nucleotide sequence ID" value="NZ_CAWPQU010000009.1"/>
</dbReference>
<accession>A0ABR8C9W6</accession>
<name>A0ABR8C9W6_9CYAN</name>
<dbReference type="Proteomes" id="UP000618445">
    <property type="component" value="Unassembled WGS sequence"/>
</dbReference>
<protein>
    <submittedName>
        <fullName evidence="2">Uncharacterized protein</fullName>
    </submittedName>
</protein>